<dbReference type="SUPFAM" id="SSF103473">
    <property type="entry name" value="MFS general substrate transporter"/>
    <property type="match status" value="1"/>
</dbReference>
<dbReference type="InterPro" id="IPR005829">
    <property type="entry name" value="Sugar_transporter_CS"/>
</dbReference>
<dbReference type="InterPro" id="IPR020846">
    <property type="entry name" value="MFS_dom"/>
</dbReference>
<feature type="transmembrane region" description="Helical" evidence="8">
    <location>
        <begin position="148"/>
        <end position="170"/>
    </location>
</feature>
<evidence type="ECO:0000256" key="3">
    <source>
        <dbReference type="ARBA" id="ARBA00022448"/>
    </source>
</evidence>
<gene>
    <name evidence="10" type="ORF">BO71DRAFT_442592</name>
</gene>
<dbReference type="STRING" id="1448320.A0A319EMV5"/>
<accession>A0A319EMV5</accession>
<dbReference type="PANTHER" id="PTHR48022">
    <property type="entry name" value="PLASTIDIC GLUCOSE TRANSPORTER 4"/>
    <property type="match status" value="1"/>
</dbReference>
<feature type="transmembrane region" description="Helical" evidence="8">
    <location>
        <begin position="453"/>
        <end position="471"/>
    </location>
</feature>
<dbReference type="PROSITE" id="PS00216">
    <property type="entry name" value="SUGAR_TRANSPORT_1"/>
    <property type="match status" value="1"/>
</dbReference>
<dbReference type="PANTHER" id="PTHR48022:SF8">
    <property type="entry name" value="MAJOR FACILITATOR SUPERFAMILY (MFS) PROFILE DOMAIN-CONTAINING PROTEIN-RELATED"/>
    <property type="match status" value="1"/>
</dbReference>
<feature type="transmembrane region" description="Helical" evidence="8">
    <location>
        <begin position="317"/>
        <end position="335"/>
    </location>
</feature>
<dbReference type="PROSITE" id="PS00217">
    <property type="entry name" value="SUGAR_TRANSPORT_2"/>
    <property type="match status" value="1"/>
</dbReference>
<feature type="domain" description="Major facilitator superfamily (MFS) profile" evidence="9">
    <location>
        <begin position="11"/>
        <end position="475"/>
    </location>
</feature>
<evidence type="ECO:0000313" key="11">
    <source>
        <dbReference type="Proteomes" id="UP000247810"/>
    </source>
</evidence>
<name>A0A319EMV5_9EURO</name>
<evidence type="ECO:0000256" key="2">
    <source>
        <dbReference type="ARBA" id="ARBA00010992"/>
    </source>
</evidence>
<dbReference type="InterPro" id="IPR050360">
    <property type="entry name" value="MFS_Sugar_Transporters"/>
</dbReference>
<keyword evidence="5 8" id="KW-1133">Transmembrane helix</keyword>
<keyword evidence="4 8" id="KW-0812">Transmembrane</keyword>
<evidence type="ECO:0000256" key="8">
    <source>
        <dbReference type="SAM" id="Phobius"/>
    </source>
</evidence>
<evidence type="ECO:0000259" key="9">
    <source>
        <dbReference type="PROSITE" id="PS50850"/>
    </source>
</evidence>
<dbReference type="PRINTS" id="PR00171">
    <property type="entry name" value="SUGRTRNSPORT"/>
</dbReference>
<feature type="transmembrane region" description="Helical" evidence="8">
    <location>
        <begin position="182"/>
        <end position="203"/>
    </location>
</feature>
<dbReference type="VEuPathDB" id="FungiDB:BO71DRAFT_442592"/>
<evidence type="ECO:0000256" key="4">
    <source>
        <dbReference type="ARBA" id="ARBA00022692"/>
    </source>
</evidence>
<dbReference type="InterPro" id="IPR003663">
    <property type="entry name" value="Sugar/inositol_transpt"/>
</dbReference>
<feature type="transmembrane region" description="Helical" evidence="8">
    <location>
        <begin position="347"/>
        <end position="364"/>
    </location>
</feature>
<comment type="subcellular location">
    <subcellularLocation>
        <location evidence="1">Membrane</location>
        <topology evidence="1">Multi-pass membrane protein</topology>
    </subcellularLocation>
</comment>
<dbReference type="InterPro" id="IPR005828">
    <property type="entry name" value="MFS_sugar_transport-like"/>
</dbReference>
<feature type="transmembrane region" description="Helical" evidence="8">
    <location>
        <begin position="376"/>
        <end position="397"/>
    </location>
</feature>
<dbReference type="GO" id="GO:0016020">
    <property type="term" value="C:membrane"/>
    <property type="evidence" value="ECO:0007669"/>
    <property type="project" value="UniProtKB-SubCell"/>
</dbReference>
<evidence type="ECO:0000256" key="5">
    <source>
        <dbReference type="ARBA" id="ARBA00022989"/>
    </source>
</evidence>
<dbReference type="NCBIfam" id="TIGR00879">
    <property type="entry name" value="SP"/>
    <property type="match status" value="1"/>
</dbReference>
<dbReference type="OrthoDB" id="508119at2759"/>
<keyword evidence="6 8" id="KW-0472">Membrane</keyword>
<keyword evidence="3 7" id="KW-0813">Transport</keyword>
<dbReference type="AlphaFoldDB" id="A0A319EMV5"/>
<dbReference type="InterPro" id="IPR036259">
    <property type="entry name" value="MFS_trans_sf"/>
</dbReference>
<sequence length="487" mass="52830">MKDLTIPIICAAVGFGLLGAAKGLDEGLIATTVTLPSFIKEYELDSTALSAAERANRLSNITSMVHIGSLPGALLAFLFNEGVGPLWAMREMCLLWIVGVVIVITSAGDMSQLIAGRFIMGMGIGQAGIIGPIYLAEVASSVRRGMLVNIYASSEYIGILIGYFAGYGAALHLSTHSDEQWIIPQSTQLMMAVILLLFSLGCVDSPRYLCRIGRLDQASHALGRLRRQPSDSPDVKDELQSIQSQFADDGSKRVWWSWLTPWTLLFGDKGNRSRLLFLVSAQLLSQWSGTNAITTYAPEFFSLLSVTDKSEKLLKTGIFGAVKLFSALVCTIFFIDQVGRKRSLMSGIILQLLALLYVAIYLTALPSGGSGSDSKAVHGAAIAAIVSIYVTGVGYAFGWNSVQYLLNTEILPSKVRTLGTSILMCIHYANRFALTKAVPTMMLADALQPKGTFWFFFAVAFLGLLWGIFLLPETAKSNLEETSKMVE</sequence>
<comment type="similarity">
    <text evidence="2 7">Belongs to the major facilitator superfamily. Sugar transporter (TC 2.A.1.1) family.</text>
</comment>
<dbReference type="Pfam" id="PF00083">
    <property type="entry name" value="Sugar_tr"/>
    <property type="match status" value="1"/>
</dbReference>
<feature type="transmembrane region" description="Helical" evidence="8">
    <location>
        <begin position="92"/>
        <end position="108"/>
    </location>
</feature>
<dbReference type="GO" id="GO:0005351">
    <property type="term" value="F:carbohydrate:proton symporter activity"/>
    <property type="evidence" value="ECO:0007669"/>
    <property type="project" value="TreeGrafter"/>
</dbReference>
<feature type="transmembrane region" description="Helical" evidence="8">
    <location>
        <begin position="114"/>
        <end position="136"/>
    </location>
</feature>
<evidence type="ECO:0000256" key="6">
    <source>
        <dbReference type="ARBA" id="ARBA00023136"/>
    </source>
</evidence>
<protein>
    <submittedName>
        <fullName evidence="10">General substrate transporter</fullName>
    </submittedName>
</protein>
<evidence type="ECO:0000256" key="1">
    <source>
        <dbReference type="ARBA" id="ARBA00004141"/>
    </source>
</evidence>
<keyword evidence="11" id="KW-1185">Reference proteome</keyword>
<dbReference type="Gene3D" id="1.20.1250.20">
    <property type="entry name" value="MFS general substrate transporter like domains"/>
    <property type="match status" value="1"/>
</dbReference>
<dbReference type="EMBL" id="KZ825921">
    <property type="protein sequence ID" value="PYH92272.1"/>
    <property type="molecule type" value="Genomic_DNA"/>
</dbReference>
<evidence type="ECO:0000313" key="10">
    <source>
        <dbReference type="EMBL" id="PYH92272.1"/>
    </source>
</evidence>
<evidence type="ECO:0000256" key="7">
    <source>
        <dbReference type="RuleBase" id="RU003346"/>
    </source>
</evidence>
<organism evidence="10 11">
    <name type="scientific">Aspergillus ellipticus CBS 707.79</name>
    <dbReference type="NCBI Taxonomy" id="1448320"/>
    <lineage>
        <taxon>Eukaryota</taxon>
        <taxon>Fungi</taxon>
        <taxon>Dikarya</taxon>
        <taxon>Ascomycota</taxon>
        <taxon>Pezizomycotina</taxon>
        <taxon>Eurotiomycetes</taxon>
        <taxon>Eurotiomycetidae</taxon>
        <taxon>Eurotiales</taxon>
        <taxon>Aspergillaceae</taxon>
        <taxon>Aspergillus</taxon>
        <taxon>Aspergillus subgen. Circumdati</taxon>
    </lineage>
</organism>
<dbReference type="PROSITE" id="PS50850">
    <property type="entry name" value="MFS"/>
    <property type="match status" value="1"/>
</dbReference>
<reference evidence="10 11" key="1">
    <citation type="submission" date="2018-02" db="EMBL/GenBank/DDBJ databases">
        <title>The genomes of Aspergillus section Nigri reveals drivers in fungal speciation.</title>
        <authorList>
            <consortium name="DOE Joint Genome Institute"/>
            <person name="Vesth T.C."/>
            <person name="Nybo J."/>
            <person name="Theobald S."/>
            <person name="Brandl J."/>
            <person name="Frisvad J.C."/>
            <person name="Nielsen K.F."/>
            <person name="Lyhne E.K."/>
            <person name="Kogle M.E."/>
            <person name="Kuo A."/>
            <person name="Riley R."/>
            <person name="Clum A."/>
            <person name="Nolan M."/>
            <person name="Lipzen A."/>
            <person name="Salamov A."/>
            <person name="Henrissat B."/>
            <person name="Wiebenga A."/>
            <person name="De vries R.P."/>
            <person name="Grigoriev I.V."/>
            <person name="Mortensen U.H."/>
            <person name="Andersen M.R."/>
            <person name="Baker S.E."/>
        </authorList>
    </citation>
    <scope>NUCLEOTIDE SEQUENCE [LARGE SCALE GENOMIC DNA]</scope>
    <source>
        <strain evidence="10 11">CBS 707.79</strain>
    </source>
</reference>
<feature type="transmembrane region" description="Helical" evidence="8">
    <location>
        <begin position="275"/>
        <end position="297"/>
    </location>
</feature>
<dbReference type="Proteomes" id="UP000247810">
    <property type="component" value="Unassembled WGS sequence"/>
</dbReference>
<proteinExistence type="inferred from homology"/>